<keyword evidence="2 3" id="KW-0808">Transferase</keyword>
<dbReference type="CDD" id="cd06533">
    <property type="entry name" value="Glyco_transf_WecG_TagA"/>
    <property type="match status" value="1"/>
</dbReference>
<sequence>MKKILGVAISEYSFSEVMQKITGFLQSNNCHLIATVNPEFVVAAQKDEEFKNILNNADLNVPDGFGLKCAAVWKRIKIGERITGVDLTWEMAKIASEKGYSIYLLGGKKGVAEMTARRLRYLYHNLKIAGTYAGSPEEEGIIQKINDSKVDILLVAFGAPKQEKFIAQHKNELQCKVAMGVGGTFDYISGALPRAPKFMRALGLEWLYRLFKQPSRIGRIYNAVIKFPILVVFSRSK</sequence>
<dbReference type="Pfam" id="PF03808">
    <property type="entry name" value="Glyco_tran_WecG"/>
    <property type="match status" value="1"/>
</dbReference>
<dbReference type="PATRIC" id="fig|1618337.4.peg.991"/>
<dbReference type="InterPro" id="IPR004629">
    <property type="entry name" value="WecG_TagA_CpsF"/>
</dbReference>
<dbReference type="EC" id="2.4.1.187" evidence="3"/>
<evidence type="ECO:0000256" key="2">
    <source>
        <dbReference type="ARBA" id="ARBA00022679"/>
    </source>
</evidence>
<organism evidence="3 4">
    <name type="scientific">Berkelbacteria bacterium GW2011_GWE1_39_12</name>
    <dbReference type="NCBI Taxonomy" id="1618337"/>
    <lineage>
        <taxon>Bacteria</taxon>
        <taxon>Candidatus Berkelbacteria</taxon>
    </lineage>
</organism>
<accession>A0A0G4B4B5</accession>
<dbReference type="NCBIfam" id="TIGR00696">
    <property type="entry name" value="wecG_tagA_cpsF"/>
    <property type="match status" value="1"/>
</dbReference>
<dbReference type="PANTHER" id="PTHR34136:SF1">
    <property type="entry name" value="UDP-N-ACETYL-D-MANNOSAMINURONIC ACID TRANSFERASE"/>
    <property type="match status" value="1"/>
</dbReference>
<reference evidence="3 4" key="1">
    <citation type="journal article" date="2015" name="Nature">
        <title>rRNA introns, odd ribosomes, and small enigmatic genomes across a large radiation of phyla.</title>
        <authorList>
            <person name="Brown C.T."/>
            <person name="Hug L.A."/>
            <person name="Thomas B.C."/>
            <person name="Sharon I."/>
            <person name="Castelle C.J."/>
            <person name="Singh A."/>
            <person name="Wilkins M.J."/>
            <person name="Williams K.H."/>
            <person name="Banfield J.F."/>
        </authorList>
    </citation>
    <scope>NUCLEOTIDE SEQUENCE [LARGE SCALE GENOMIC DNA]</scope>
</reference>
<keyword evidence="1 3" id="KW-0328">Glycosyltransferase</keyword>
<evidence type="ECO:0000313" key="3">
    <source>
        <dbReference type="EMBL" id="AKM82776.1"/>
    </source>
</evidence>
<dbReference type="Proteomes" id="UP000035648">
    <property type="component" value="Chromosome"/>
</dbReference>
<dbReference type="PANTHER" id="PTHR34136">
    <property type="match status" value="1"/>
</dbReference>
<dbReference type="STRING" id="1618337.UT28_C0001G1002"/>
<dbReference type="KEGG" id="bbgw:UT28_C0001G1002"/>
<name>A0A0G4B4B5_9BACT</name>
<dbReference type="AlphaFoldDB" id="A0A0G4B4B5"/>
<proteinExistence type="predicted"/>
<dbReference type="GO" id="GO:0047244">
    <property type="term" value="F:N-acetylglucosaminyldiphosphoundecaprenol N-acetyl-beta-D-mannosaminyltransferase activity"/>
    <property type="evidence" value="ECO:0007669"/>
    <property type="project" value="UniProtKB-EC"/>
</dbReference>
<gene>
    <name evidence="3" type="ORF">UT28_C0001G1002</name>
</gene>
<evidence type="ECO:0000313" key="4">
    <source>
        <dbReference type="Proteomes" id="UP000035648"/>
    </source>
</evidence>
<dbReference type="EMBL" id="CP011213">
    <property type="protein sequence ID" value="AKM82776.1"/>
    <property type="molecule type" value="Genomic_DNA"/>
</dbReference>
<protein>
    <submittedName>
        <fullName evidence="3">WecB/TagA/CpsF family glycosyl transferase, N-acetylglucosaminyldiphosphoundecaprenol</fullName>
        <ecNumber evidence="3">2.4.1.187</ecNumber>
    </submittedName>
</protein>
<evidence type="ECO:0000256" key="1">
    <source>
        <dbReference type="ARBA" id="ARBA00022676"/>
    </source>
</evidence>